<feature type="compositionally biased region" description="Polar residues" evidence="1">
    <location>
        <begin position="42"/>
        <end position="54"/>
    </location>
</feature>
<evidence type="ECO:0000313" key="3">
    <source>
        <dbReference type="Proteomes" id="UP000076722"/>
    </source>
</evidence>
<feature type="region of interest" description="Disordered" evidence="1">
    <location>
        <begin position="1"/>
        <end position="67"/>
    </location>
</feature>
<organism evidence="2 3">
    <name type="scientific">Sistotremastrum niveocremeum HHB9708</name>
    <dbReference type="NCBI Taxonomy" id="1314777"/>
    <lineage>
        <taxon>Eukaryota</taxon>
        <taxon>Fungi</taxon>
        <taxon>Dikarya</taxon>
        <taxon>Basidiomycota</taxon>
        <taxon>Agaricomycotina</taxon>
        <taxon>Agaricomycetes</taxon>
        <taxon>Sistotremastrales</taxon>
        <taxon>Sistotremastraceae</taxon>
        <taxon>Sertulicium</taxon>
        <taxon>Sertulicium niveocremeum</taxon>
    </lineage>
</organism>
<dbReference type="AlphaFoldDB" id="A0A164ZJE0"/>
<feature type="compositionally biased region" description="Low complexity" evidence="1">
    <location>
        <begin position="510"/>
        <end position="519"/>
    </location>
</feature>
<accession>A0A164ZJE0</accession>
<reference evidence="2 3" key="1">
    <citation type="journal article" date="2016" name="Mol. Biol. Evol.">
        <title>Comparative Genomics of Early-Diverging Mushroom-Forming Fungi Provides Insights into the Origins of Lignocellulose Decay Capabilities.</title>
        <authorList>
            <person name="Nagy L.G."/>
            <person name="Riley R."/>
            <person name="Tritt A."/>
            <person name="Adam C."/>
            <person name="Daum C."/>
            <person name="Floudas D."/>
            <person name="Sun H."/>
            <person name="Yadav J.S."/>
            <person name="Pangilinan J."/>
            <person name="Larsson K.H."/>
            <person name="Matsuura K."/>
            <person name="Barry K."/>
            <person name="Labutti K."/>
            <person name="Kuo R."/>
            <person name="Ohm R.A."/>
            <person name="Bhattacharya S.S."/>
            <person name="Shirouzu T."/>
            <person name="Yoshinaga Y."/>
            <person name="Martin F.M."/>
            <person name="Grigoriev I.V."/>
            <person name="Hibbett D.S."/>
        </authorList>
    </citation>
    <scope>NUCLEOTIDE SEQUENCE [LARGE SCALE GENOMIC DNA]</scope>
    <source>
        <strain evidence="2 3">HHB9708</strain>
    </source>
</reference>
<feature type="region of interest" description="Disordered" evidence="1">
    <location>
        <begin position="508"/>
        <end position="550"/>
    </location>
</feature>
<protein>
    <submittedName>
        <fullName evidence="2">Uncharacterized protein</fullName>
    </submittedName>
</protein>
<keyword evidence="3" id="KW-1185">Reference proteome</keyword>
<evidence type="ECO:0000256" key="1">
    <source>
        <dbReference type="SAM" id="MobiDB-lite"/>
    </source>
</evidence>
<evidence type="ECO:0000313" key="2">
    <source>
        <dbReference type="EMBL" id="KZS97780.1"/>
    </source>
</evidence>
<name>A0A164ZJE0_9AGAM</name>
<dbReference type="EMBL" id="KV419396">
    <property type="protein sequence ID" value="KZS97780.1"/>
    <property type="molecule type" value="Genomic_DNA"/>
</dbReference>
<feature type="compositionally biased region" description="Basic residues" evidence="1">
    <location>
        <begin position="537"/>
        <end position="546"/>
    </location>
</feature>
<feature type="region of interest" description="Disordered" evidence="1">
    <location>
        <begin position="287"/>
        <end position="319"/>
    </location>
</feature>
<proteinExistence type="predicted"/>
<dbReference type="Proteomes" id="UP000076722">
    <property type="component" value="Unassembled WGS sequence"/>
</dbReference>
<dbReference type="STRING" id="1314777.A0A164ZJE0"/>
<dbReference type="OrthoDB" id="5576441at2759"/>
<gene>
    <name evidence="2" type="ORF">SISNIDRAFT_481669</name>
</gene>
<sequence>MHHLQYRTTREPVVHDLSAVDDSEPERQEARRLQKEKKRAAKSNQENYPTQPLDTLSARGPNAGEPLQQCGVPFETPLSPKGNTSNAVISISSTDPTDISSSLIVPPADMPATPPEPSTFSRMLSNRFSFQADPPAFPPPSNPGKRSVTPAAVTKPLVKPIKNQASNFDVSNATMSKLDRCVSCGAKWTSRKTTDQKLLHIRRCARKHRLEDETVGVLIRQQIMEAAEAAAPVLAGPSSLLSKRTLLEDVVGVSTEKGKGTKTKASIKSTNVAHDFIRERAQALLGPSAPVETSSTAKPPYISHSVNSLPFDDGTDSGQTSDIPIPPSTQAFGSSHLQTHANVLVNILTSSTFARKRAVETPRLNAETIPMMPSTQAFGSSNLGNRLTGSRLPGTALLDKARREESDTAYHDDDFGFSALRLQSPSSSIPSSPHKTSPARVEGLATTNLSEYANNELYHDDYDNMNYGVEDGILHWDGQDFPGTSTIIHSPSLVTAALIHSEQDFQEVNTTKTATSSPSSKRKKAAKSQSPELATVRPKKIARKKKNADEIPEADLHRQLRESIIADTELYLRILRYEPLPFDLFLEKASAAGFPDQGLKIKLKEFLDKEVGLHSS</sequence>